<feature type="transmembrane region" description="Helical" evidence="8">
    <location>
        <begin position="226"/>
        <end position="246"/>
    </location>
</feature>
<evidence type="ECO:0000313" key="11">
    <source>
        <dbReference type="EMBL" id="CAH0557629.1"/>
    </source>
</evidence>
<feature type="domain" description="Anoctamin dimerisation" evidence="10">
    <location>
        <begin position="130"/>
        <end position="206"/>
    </location>
</feature>
<evidence type="ECO:0000256" key="6">
    <source>
        <dbReference type="ARBA" id="ARBA00023136"/>
    </source>
</evidence>
<organism evidence="11 12">
    <name type="scientific">Brassicogethes aeneus</name>
    <name type="common">Rape pollen beetle</name>
    <name type="synonym">Meligethes aeneus</name>
    <dbReference type="NCBI Taxonomy" id="1431903"/>
    <lineage>
        <taxon>Eukaryota</taxon>
        <taxon>Metazoa</taxon>
        <taxon>Ecdysozoa</taxon>
        <taxon>Arthropoda</taxon>
        <taxon>Hexapoda</taxon>
        <taxon>Insecta</taxon>
        <taxon>Pterygota</taxon>
        <taxon>Neoptera</taxon>
        <taxon>Endopterygota</taxon>
        <taxon>Coleoptera</taxon>
        <taxon>Polyphaga</taxon>
        <taxon>Cucujiformia</taxon>
        <taxon>Nitidulidae</taxon>
        <taxon>Meligethinae</taxon>
        <taxon>Brassicogethes</taxon>
    </lineage>
</organism>
<evidence type="ECO:0000256" key="2">
    <source>
        <dbReference type="ARBA" id="ARBA00009671"/>
    </source>
</evidence>
<evidence type="ECO:0000256" key="1">
    <source>
        <dbReference type="ARBA" id="ARBA00004651"/>
    </source>
</evidence>
<feature type="transmembrane region" description="Helical" evidence="8">
    <location>
        <begin position="507"/>
        <end position="529"/>
    </location>
</feature>
<name>A0A9P0B8N5_BRAAE</name>
<feature type="transmembrane region" description="Helical" evidence="8">
    <location>
        <begin position="465"/>
        <end position="486"/>
    </location>
</feature>
<dbReference type="PANTHER" id="PTHR12308:SF84">
    <property type="entry name" value="ANOCTAMIN"/>
    <property type="match status" value="1"/>
</dbReference>
<feature type="domain" description="Anoctamin transmembrane" evidence="9">
    <location>
        <begin position="209"/>
        <end position="735"/>
    </location>
</feature>
<keyword evidence="5 8" id="KW-1133">Transmembrane helix</keyword>
<dbReference type="InterPro" id="IPR032394">
    <property type="entry name" value="Anoct_dimer"/>
</dbReference>
<dbReference type="Proteomes" id="UP001154078">
    <property type="component" value="Chromosome 5"/>
</dbReference>
<dbReference type="OrthoDB" id="296386at2759"/>
<feature type="domain" description="Anoctamin dimerisation" evidence="10">
    <location>
        <begin position="24"/>
        <end position="100"/>
    </location>
</feature>
<dbReference type="InterPro" id="IPR007632">
    <property type="entry name" value="Anoctamin"/>
</dbReference>
<evidence type="ECO:0000256" key="4">
    <source>
        <dbReference type="ARBA" id="ARBA00022692"/>
    </source>
</evidence>
<sequence length="753" mass="89798">MNNKKHSSARRSSVSQKQILSTAYFEDGIRKVDHVLAVSRISAKRNKKTIETFVTNLEAAGLEIEQSNGITEPVIFIKLHIPERTFRNMSRETPIWTYTRNSRRKYVRKKTFCTPLDDMDPTAGEDYCGRIYFISHILSSAKYGKDDFHKGIKSLLGKRIILKSYALHDGPVETNRLGKVNEDFNQRTLLAKYWANPSMIFKRAPLDVIKNYYGIEVAFYFAFIDFYSQMLVPACLNSFFFIIVIFGKRMKYLQYADESCDSQIKVCGICDDKATECYTRSMLESCKTIRMSVLFDDFSLYVHCIFTCLWACMAENLWLLRERDLRKRWNIKNDEFLLDKRFQFKENVKYRRISPITGQIEPYLPLDIQFYRGFLTHTLSATVCLILCFMSWCKVNFVLYLQVLTGRYKWFSPYHHRFEFLLWAIHTLIVQIIYKGLSYLSWYLASLYQHKYVVSHSNHFITLRFIFAVFNQYGIYIYITFFKGLFTNVPINNNYFFLKYDKCEPNTCLVTMFFLSMLKCFGFLFGRVFHSTKYFLTRSKKEVINIPQYEREFKLERFQATWMPLELMKVLLVHTFLTNWNAINIFGPILIWMCILVRLRGDAYYFVYKLQRPIPKIIFNMESWDLILKYVTRFSVIGNCLAVAYTSEAYKKYEFLKQHDTLYGWYNETLSIFDQRDKYGIHFTGNNPFCYYKDLRYPSDHPEKYQHNMLYFEKLFMFFLIFFILITIVSIAVRTFNAVFLLVIYRLIDKINN</sequence>
<reference evidence="11" key="1">
    <citation type="submission" date="2021-12" db="EMBL/GenBank/DDBJ databases">
        <authorList>
            <person name="King R."/>
        </authorList>
    </citation>
    <scope>NUCLEOTIDE SEQUENCE</scope>
</reference>
<feature type="transmembrane region" description="Helical" evidence="8">
    <location>
        <begin position="580"/>
        <end position="599"/>
    </location>
</feature>
<dbReference type="GO" id="GO:0005886">
    <property type="term" value="C:plasma membrane"/>
    <property type="evidence" value="ECO:0007669"/>
    <property type="project" value="UniProtKB-SubCell"/>
</dbReference>
<evidence type="ECO:0000313" key="12">
    <source>
        <dbReference type="Proteomes" id="UP001154078"/>
    </source>
</evidence>
<keyword evidence="3" id="KW-1003">Cell membrane</keyword>
<dbReference type="Pfam" id="PF04547">
    <property type="entry name" value="Anoctamin"/>
    <property type="match status" value="1"/>
</dbReference>
<evidence type="ECO:0000256" key="5">
    <source>
        <dbReference type="ARBA" id="ARBA00022989"/>
    </source>
</evidence>
<dbReference type="PANTHER" id="PTHR12308">
    <property type="entry name" value="ANOCTAMIN"/>
    <property type="match status" value="1"/>
</dbReference>
<feature type="transmembrane region" description="Helical" evidence="8">
    <location>
        <begin position="715"/>
        <end position="748"/>
    </location>
</feature>
<evidence type="ECO:0000256" key="7">
    <source>
        <dbReference type="ARBA" id="ARBA00023180"/>
    </source>
</evidence>
<keyword evidence="4 8" id="KW-0812">Transmembrane</keyword>
<keyword evidence="7" id="KW-0325">Glycoprotein</keyword>
<evidence type="ECO:0000256" key="8">
    <source>
        <dbReference type="RuleBase" id="RU280814"/>
    </source>
</evidence>
<dbReference type="GO" id="GO:0005254">
    <property type="term" value="F:chloride channel activity"/>
    <property type="evidence" value="ECO:0007669"/>
    <property type="project" value="TreeGrafter"/>
</dbReference>
<gene>
    <name evidence="11" type="ORF">MELIAE_LOCUS8309</name>
</gene>
<proteinExistence type="inferred from homology"/>
<protein>
    <recommendedName>
        <fullName evidence="8">Anoctamin</fullName>
    </recommendedName>
</protein>
<evidence type="ECO:0000259" key="10">
    <source>
        <dbReference type="Pfam" id="PF16178"/>
    </source>
</evidence>
<comment type="similarity">
    <text evidence="2 8">Belongs to the anoctamin family.</text>
</comment>
<comment type="subcellular location">
    <subcellularLocation>
        <location evidence="1">Cell membrane</location>
        <topology evidence="1">Multi-pass membrane protein</topology>
    </subcellularLocation>
    <subcellularLocation>
        <location evidence="8">Membrane</location>
        <topology evidence="8">Multi-pass membrane protein</topology>
    </subcellularLocation>
</comment>
<dbReference type="AlphaFoldDB" id="A0A9P0B8N5"/>
<dbReference type="InterPro" id="IPR049452">
    <property type="entry name" value="Anoctamin_TM"/>
</dbReference>
<dbReference type="GO" id="GO:0046983">
    <property type="term" value="F:protein dimerization activity"/>
    <property type="evidence" value="ECO:0007669"/>
    <property type="project" value="InterPro"/>
</dbReference>
<dbReference type="Pfam" id="PF16178">
    <property type="entry name" value="Anoct_dimer"/>
    <property type="match status" value="2"/>
</dbReference>
<feature type="transmembrane region" description="Helical" evidence="8">
    <location>
        <begin position="300"/>
        <end position="320"/>
    </location>
</feature>
<keyword evidence="6 8" id="KW-0472">Membrane</keyword>
<accession>A0A9P0B8N5</accession>
<evidence type="ECO:0000256" key="3">
    <source>
        <dbReference type="ARBA" id="ARBA00022475"/>
    </source>
</evidence>
<evidence type="ECO:0000259" key="9">
    <source>
        <dbReference type="Pfam" id="PF04547"/>
    </source>
</evidence>
<feature type="transmembrane region" description="Helical" evidence="8">
    <location>
        <begin position="374"/>
        <end position="399"/>
    </location>
</feature>
<dbReference type="EMBL" id="OV121136">
    <property type="protein sequence ID" value="CAH0557629.1"/>
    <property type="molecule type" value="Genomic_DNA"/>
</dbReference>
<feature type="transmembrane region" description="Helical" evidence="8">
    <location>
        <begin position="420"/>
        <end position="445"/>
    </location>
</feature>
<keyword evidence="12" id="KW-1185">Reference proteome</keyword>